<accession>A0ABV4TIH9</accession>
<comment type="caution">
    <text evidence="2">The sequence shown here is derived from an EMBL/GenBank/DDBJ whole genome shotgun (WGS) entry which is preliminary data.</text>
</comment>
<dbReference type="InterPro" id="IPR016181">
    <property type="entry name" value="Acyl_CoA_acyltransferase"/>
</dbReference>
<proteinExistence type="predicted"/>
<reference evidence="2 3" key="1">
    <citation type="submission" date="2024-04" db="EMBL/GenBank/DDBJ databases">
        <title>New Clade of Flavobacterium.</title>
        <authorList>
            <person name="Matos L."/>
            <person name="Proenca D.N."/>
            <person name="Fransisco R.M."/>
            <person name="Chung A.P."/>
            <person name="Maccario L."/>
            <person name="Sorensen S.J."/>
            <person name="Morais P.V."/>
        </authorList>
    </citation>
    <scope>NUCLEOTIDE SEQUENCE [LARGE SCALE GENOMIC DNA]</scope>
    <source>
        <strain evidence="2 3">FBOR7N2.3</strain>
    </source>
</reference>
<protein>
    <submittedName>
        <fullName evidence="2">GNAT family N-acetyltransferase</fullName>
    </submittedName>
</protein>
<gene>
    <name evidence="2" type="ORF">AAGV33_02220</name>
</gene>
<evidence type="ECO:0000313" key="3">
    <source>
        <dbReference type="Proteomes" id="UP001574170"/>
    </source>
</evidence>
<dbReference type="RefSeq" id="WP_373390284.1">
    <property type="nucleotide sequence ID" value="NZ_JBCFQJ010000004.1"/>
</dbReference>
<dbReference type="Gene3D" id="3.40.630.30">
    <property type="match status" value="1"/>
</dbReference>
<evidence type="ECO:0000259" key="1">
    <source>
        <dbReference type="PROSITE" id="PS51186"/>
    </source>
</evidence>
<evidence type="ECO:0000313" key="2">
    <source>
        <dbReference type="EMBL" id="MFA9193205.1"/>
    </source>
</evidence>
<dbReference type="Pfam" id="PF00583">
    <property type="entry name" value="Acetyltransf_1"/>
    <property type="match status" value="1"/>
</dbReference>
<dbReference type="EMBL" id="JBCFQK010000002">
    <property type="protein sequence ID" value="MFA9193205.1"/>
    <property type="molecule type" value="Genomic_DNA"/>
</dbReference>
<name>A0ABV4TIH9_9FLAO</name>
<organism evidence="2 3">
    <name type="scientific">Flavobacterium magnesitis</name>
    <dbReference type="NCBI Taxonomy" id="3138077"/>
    <lineage>
        <taxon>Bacteria</taxon>
        <taxon>Pseudomonadati</taxon>
        <taxon>Bacteroidota</taxon>
        <taxon>Flavobacteriia</taxon>
        <taxon>Flavobacteriales</taxon>
        <taxon>Flavobacteriaceae</taxon>
        <taxon>Flavobacterium</taxon>
    </lineage>
</organism>
<dbReference type="PROSITE" id="PS51186">
    <property type="entry name" value="GNAT"/>
    <property type="match status" value="1"/>
</dbReference>
<dbReference type="SUPFAM" id="SSF55729">
    <property type="entry name" value="Acyl-CoA N-acyltransferases (Nat)"/>
    <property type="match status" value="1"/>
</dbReference>
<dbReference type="InterPro" id="IPR000182">
    <property type="entry name" value="GNAT_dom"/>
</dbReference>
<dbReference type="CDD" id="cd04301">
    <property type="entry name" value="NAT_SF"/>
    <property type="match status" value="1"/>
</dbReference>
<sequence>MHYTFRKAEISEADSIWKLLQQAIIRRKNDGSNQWQDGYPNLTVVKNDIEKGYGFILVEGEKIIGYVAVMINNEPAYETIDGKWLTNDDFVVIHRVAIDENYLGKGLAKKIMNYVEDFALQNNIYSIKADTNFDNFAMMKIFKNLNYTLCGEVLLRGAPRKAYEKVLK</sequence>
<feature type="domain" description="N-acetyltransferase" evidence="1">
    <location>
        <begin position="3"/>
        <end position="168"/>
    </location>
</feature>
<dbReference type="Proteomes" id="UP001574170">
    <property type="component" value="Unassembled WGS sequence"/>
</dbReference>
<keyword evidence="3" id="KW-1185">Reference proteome</keyword>